<dbReference type="EMBL" id="PEHN01000007">
    <property type="protein sequence ID" value="PHZ27669.1"/>
    <property type="molecule type" value="Genomic_DNA"/>
</dbReference>
<name>A0A2G4U351_YERBE</name>
<protein>
    <submittedName>
        <fullName evidence="1">Uncharacterized protein</fullName>
    </submittedName>
</protein>
<evidence type="ECO:0000313" key="2">
    <source>
        <dbReference type="Proteomes" id="UP000229378"/>
    </source>
</evidence>
<evidence type="ECO:0000313" key="1">
    <source>
        <dbReference type="EMBL" id="PHZ27669.1"/>
    </source>
</evidence>
<comment type="caution">
    <text evidence="1">The sequence shown here is derived from an EMBL/GenBank/DDBJ whole genome shotgun (WGS) entry which is preliminary data.</text>
</comment>
<sequence>MTLVLLFTLSLFGLRDGAIEFNNDALFGVIKVLCDKSHTAICYRYHDTGNMVKYGTIESGKIPILR</sequence>
<accession>A0A2G4U351</accession>
<gene>
    <name evidence="1" type="ORF">CS533_09060</name>
</gene>
<proteinExistence type="predicted"/>
<dbReference type="Proteomes" id="UP000229378">
    <property type="component" value="Unassembled WGS sequence"/>
</dbReference>
<reference evidence="1 2" key="1">
    <citation type="submission" date="2017-10" db="EMBL/GenBank/DDBJ databases">
        <authorList>
            <person name="Banno H."/>
            <person name="Chua N.-H."/>
        </authorList>
    </citation>
    <scope>NUCLEOTIDE SEQUENCE [LARGE SCALE GENOMIC DNA]</scope>
    <source>
        <strain evidence="1 2">SCPM-O-B-7607</strain>
    </source>
</reference>
<dbReference type="AlphaFoldDB" id="A0A2G4U351"/>
<organism evidence="1 2">
    <name type="scientific">Yersinia bercovieri</name>
    <dbReference type="NCBI Taxonomy" id="634"/>
    <lineage>
        <taxon>Bacteria</taxon>
        <taxon>Pseudomonadati</taxon>
        <taxon>Pseudomonadota</taxon>
        <taxon>Gammaproteobacteria</taxon>
        <taxon>Enterobacterales</taxon>
        <taxon>Yersiniaceae</taxon>
        <taxon>Yersinia</taxon>
    </lineage>
</organism>